<dbReference type="InterPro" id="IPR003489">
    <property type="entry name" value="RHF/RaiA"/>
</dbReference>
<protein>
    <recommendedName>
        <fullName evidence="2">Ribosome-associated translation inhibitor RaiA</fullName>
    </recommendedName>
</protein>
<comment type="caution">
    <text evidence="1">The sequence shown here is derived from an EMBL/GenBank/DDBJ whole genome shotgun (WGS) entry which is preliminary data.</text>
</comment>
<feature type="non-terminal residue" evidence="1">
    <location>
        <position position="163"/>
    </location>
</feature>
<gene>
    <name evidence="1" type="ORF">ENL21_04870</name>
</gene>
<dbReference type="Gene3D" id="3.30.160.100">
    <property type="entry name" value="Ribosome hibernation promotion factor-like"/>
    <property type="match status" value="1"/>
</dbReference>
<accession>A0A7V5LIU5</accession>
<sequence length="163" mass="19510">MKVEVVKRDIEFLSEPFQEQLEQKIKKLETLLKNFNPDLVFLKIDLEGNEKNKMYTTYLKLDLRSKVLKAKKSAKNLHLSTREAFNALFREVKKFKEFLRHEPDYRRKRYQESAEKSVVSLSLNEELKESYRNLIQSILSKLINFTRRELRSKSFFSDRDPSG</sequence>
<dbReference type="EMBL" id="DRTD01000360">
    <property type="protein sequence ID" value="HHE55092.1"/>
    <property type="molecule type" value="Genomic_DNA"/>
</dbReference>
<dbReference type="InterPro" id="IPR036567">
    <property type="entry name" value="RHF-like"/>
</dbReference>
<dbReference type="AlphaFoldDB" id="A0A7V5LIU5"/>
<dbReference type="Pfam" id="PF02482">
    <property type="entry name" value="Ribosomal_S30AE"/>
    <property type="match status" value="1"/>
</dbReference>
<dbReference type="Proteomes" id="UP000886111">
    <property type="component" value="Unassembled WGS sequence"/>
</dbReference>
<organism evidence="1">
    <name type="scientific">Caldithrix abyssi</name>
    <dbReference type="NCBI Taxonomy" id="187145"/>
    <lineage>
        <taxon>Bacteria</taxon>
        <taxon>Pseudomonadati</taxon>
        <taxon>Calditrichota</taxon>
        <taxon>Calditrichia</taxon>
        <taxon>Calditrichales</taxon>
        <taxon>Calditrichaceae</taxon>
        <taxon>Caldithrix</taxon>
    </lineage>
</organism>
<evidence type="ECO:0000313" key="1">
    <source>
        <dbReference type="EMBL" id="HHE55092.1"/>
    </source>
</evidence>
<dbReference type="SUPFAM" id="SSF69754">
    <property type="entry name" value="Ribosome binding protein Y (YfiA homologue)"/>
    <property type="match status" value="1"/>
</dbReference>
<reference evidence="1" key="1">
    <citation type="journal article" date="2020" name="mSystems">
        <title>Genome- and Community-Level Interaction Insights into Carbon Utilization and Element Cycling Functions of Hydrothermarchaeota in Hydrothermal Sediment.</title>
        <authorList>
            <person name="Zhou Z."/>
            <person name="Liu Y."/>
            <person name="Xu W."/>
            <person name="Pan J."/>
            <person name="Luo Z.H."/>
            <person name="Li M."/>
        </authorList>
    </citation>
    <scope>NUCLEOTIDE SEQUENCE [LARGE SCALE GENOMIC DNA]</scope>
    <source>
        <strain evidence="1">HyVt-76</strain>
    </source>
</reference>
<evidence type="ECO:0008006" key="2">
    <source>
        <dbReference type="Google" id="ProtNLM"/>
    </source>
</evidence>
<proteinExistence type="predicted"/>
<name>A0A7V5LIU5_CALAY</name>